<name>A0ABZ0IS43_9BACT</name>
<dbReference type="EMBL" id="CP136051">
    <property type="protein sequence ID" value="WOK07845.1"/>
    <property type="molecule type" value="Genomic_DNA"/>
</dbReference>
<proteinExistence type="predicted"/>
<evidence type="ECO:0000256" key="2">
    <source>
        <dbReference type="ARBA" id="ARBA00012438"/>
    </source>
</evidence>
<dbReference type="Gene3D" id="3.30.565.10">
    <property type="entry name" value="Histidine kinase-like ATPase, C-terminal domain"/>
    <property type="match status" value="1"/>
</dbReference>
<dbReference type="RefSeq" id="WP_317490494.1">
    <property type="nucleotide sequence ID" value="NZ_CP136051.1"/>
</dbReference>
<accession>A0ABZ0IS43</accession>
<feature type="chain" id="PRO_5046252141" description="histidine kinase" evidence="9">
    <location>
        <begin position="27"/>
        <end position="648"/>
    </location>
</feature>
<keyword evidence="8" id="KW-0812">Transmembrane</keyword>
<evidence type="ECO:0000256" key="5">
    <source>
        <dbReference type="ARBA" id="ARBA00022777"/>
    </source>
</evidence>
<evidence type="ECO:0000313" key="11">
    <source>
        <dbReference type="EMBL" id="WOK07845.1"/>
    </source>
</evidence>
<dbReference type="Gene3D" id="1.25.40.10">
    <property type="entry name" value="Tetratricopeptide repeat domain"/>
    <property type="match status" value="1"/>
</dbReference>
<gene>
    <name evidence="11" type="ORF">RT717_04290</name>
</gene>
<dbReference type="InterPro" id="IPR003594">
    <property type="entry name" value="HATPase_dom"/>
</dbReference>
<dbReference type="PROSITE" id="PS50109">
    <property type="entry name" value="HIS_KIN"/>
    <property type="match status" value="1"/>
</dbReference>
<dbReference type="EC" id="2.7.13.3" evidence="2"/>
<dbReference type="InterPro" id="IPR011990">
    <property type="entry name" value="TPR-like_helical_dom_sf"/>
</dbReference>
<protein>
    <recommendedName>
        <fullName evidence="2">histidine kinase</fullName>
        <ecNumber evidence="2">2.7.13.3</ecNumber>
    </recommendedName>
</protein>
<dbReference type="InterPro" id="IPR036097">
    <property type="entry name" value="HisK_dim/P_sf"/>
</dbReference>
<keyword evidence="6" id="KW-0902">Two-component regulatory system</keyword>
<dbReference type="InterPro" id="IPR004358">
    <property type="entry name" value="Sig_transdc_His_kin-like_C"/>
</dbReference>
<reference evidence="11 12" key="1">
    <citation type="journal article" date="2023" name="Microbiol. Resour. Announc.">
        <title>Complete Genome Sequence of Imperialibacter roseus strain P4T.</title>
        <authorList>
            <person name="Tizabi D.R."/>
            <person name="Bachvaroff T."/>
            <person name="Hill R.T."/>
        </authorList>
    </citation>
    <scope>NUCLEOTIDE SEQUENCE [LARGE SCALE GENOMIC DNA]</scope>
    <source>
        <strain evidence="11 12">P4T</strain>
    </source>
</reference>
<dbReference type="InterPro" id="IPR050736">
    <property type="entry name" value="Sensor_HK_Regulatory"/>
</dbReference>
<keyword evidence="12" id="KW-1185">Reference proteome</keyword>
<evidence type="ECO:0000256" key="9">
    <source>
        <dbReference type="SAM" id="SignalP"/>
    </source>
</evidence>
<dbReference type="CDD" id="cd00082">
    <property type="entry name" value="HisKA"/>
    <property type="match status" value="1"/>
</dbReference>
<dbReference type="InterPro" id="IPR003661">
    <property type="entry name" value="HisK_dim/P_dom"/>
</dbReference>
<organism evidence="11 12">
    <name type="scientific">Imperialibacter roseus</name>
    <dbReference type="NCBI Taxonomy" id="1324217"/>
    <lineage>
        <taxon>Bacteria</taxon>
        <taxon>Pseudomonadati</taxon>
        <taxon>Bacteroidota</taxon>
        <taxon>Cytophagia</taxon>
        <taxon>Cytophagales</taxon>
        <taxon>Flammeovirgaceae</taxon>
        <taxon>Imperialibacter</taxon>
    </lineage>
</organism>
<dbReference type="InterPro" id="IPR036890">
    <property type="entry name" value="HATPase_C_sf"/>
</dbReference>
<dbReference type="PANTHER" id="PTHR43711">
    <property type="entry name" value="TWO-COMPONENT HISTIDINE KINASE"/>
    <property type="match status" value="1"/>
</dbReference>
<dbReference type="Pfam" id="PF02518">
    <property type="entry name" value="HATPase_c"/>
    <property type="match status" value="1"/>
</dbReference>
<evidence type="ECO:0000313" key="12">
    <source>
        <dbReference type="Proteomes" id="UP001302349"/>
    </source>
</evidence>
<dbReference type="PANTHER" id="PTHR43711:SF1">
    <property type="entry name" value="HISTIDINE KINASE 1"/>
    <property type="match status" value="1"/>
</dbReference>
<dbReference type="Pfam" id="PF13424">
    <property type="entry name" value="TPR_12"/>
    <property type="match status" value="1"/>
</dbReference>
<evidence type="ECO:0000256" key="3">
    <source>
        <dbReference type="ARBA" id="ARBA00022553"/>
    </source>
</evidence>
<dbReference type="Proteomes" id="UP001302349">
    <property type="component" value="Chromosome"/>
</dbReference>
<evidence type="ECO:0000259" key="10">
    <source>
        <dbReference type="PROSITE" id="PS50109"/>
    </source>
</evidence>
<dbReference type="SMART" id="SM00387">
    <property type="entry name" value="HATPase_c"/>
    <property type="match status" value="1"/>
</dbReference>
<evidence type="ECO:0000256" key="7">
    <source>
        <dbReference type="SAM" id="Coils"/>
    </source>
</evidence>
<dbReference type="GO" id="GO:0016301">
    <property type="term" value="F:kinase activity"/>
    <property type="evidence" value="ECO:0007669"/>
    <property type="project" value="UniProtKB-KW"/>
</dbReference>
<feature type="transmembrane region" description="Helical" evidence="8">
    <location>
        <begin position="366"/>
        <end position="386"/>
    </location>
</feature>
<dbReference type="InterPro" id="IPR019734">
    <property type="entry name" value="TPR_rpt"/>
</dbReference>
<comment type="catalytic activity">
    <reaction evidence="1">
        <text>ATP + protein L-histidine = ADP + protein N-phospho-L-histidine.</text>
        <dbReference type="EC" id="2.7.13.3"/>
    </reaction>
</comment>
<evidence type="ECO:0000256" key="4">
    <source>
        <dbReference type="ARBA" id="ARBA00022679"/>
    </source>
</evidence>
<sequence length="648" mass="73426">MRFIRPTKVFLFVVLLSMPAAVFSQASTIDRLKAENGAYTGLDSVKVDMLNRLALENQFVSILEAFAYGREALELSVEIGYVNGEAYAYRNLGSSYAIRQDFVTAVQLLEKAQALFETIGSQRGVADCYISMGHVYRWQLDYFKAIEYQKKAADIYVKLDMPERYGVTLHNLGENYLLVGDLKTAQQVTQQATKIFMEVENKQVLTSCYKVFGQIAFERKDFKGAEGYFKEALAISDELGKDSQKEATFDVYLMLAKIYHQWGRRSDEEKMLKQGLLLAGDNVLLSQERRAYTQLVNHYFFYKEYELADKTFDAFSLINEKIYEQQKIEMANMMEQVLQTIKVANENELLKQERRLQEERITLQQYQIYFFVFSIALLGMLALLLVRSGRLRKKYTEELAATNELIEEKSKKLEELVRVKDKFFSIISHDLRSPISTLAQFVVMLKTSYKNFSDQEMEDVLEKFDSQLTSTLSLADDIILWAKAEINQAPGINDAFEVNKAIEAVVKVAAEQLRMKGIVLQSEIGNHLMVSANRDQLEFCIRNILSNSIKFTPTGGHIGIGTFSEGNMVAVKIEDNGTGISLEKQSILFQSPLKQSEGELGTDGEKGKGLGLYLVNDFIKKNGGRVEVSSEEGKGSVFTLYIPVATAS</sequence>
<dbReference type="SUPFAM" id="SSF55874">
    <property type="entry name" value="ATPase domain of HSP90 chaperone/DNA topoisomerase II/histidine kinase"/>
    <property type="match status" value="1"/>
</dbReference>
<keyword evidence="8" id="KW-0472">Membrane</keyword>
<dbReference type="Gene3D" id="1.10.287.130">
    <property type="match status" value="1"/>
</dbReference>
<keyword evidence="4" id="KW-0808">Transferase</keyword>
<feature type="domain" description="Histidine kinase" evidence="10">
    <location>
        <begin position="426"/>
        <end position="646"/>
    </location>
</feature>
<feature type="signal peptide" evidence="9">
    <location>
        <begin position="1"/>
        <end position="26"/>
    </location>
</feature>
<dbReference type="SUPFAM" id="SSF47384">
    <property type="entry name" value="Homodimeric domain of signal transducing histidine kinase"/>
    <property type="match status" value="1"/>
</dbReference>
<keyword evidence="3" id="KW-0597">Phosphoprotein</keyword>
<feature type="coiled-coil region" evidence="7">
    <location>
        <begin position="392"/>
        <end position="419"/>
    </location>
</feature>
<dbReference type="SMART" id="SM00028">
    <property type="entry name" value="TPR"/>
    <property type="match status" value="5"/>
</dbReference>
<keyword evidence="7" id="KW-0175">Coiled coil</keyword>
<evidence type="ECO:0000256" key="1">
    <source>
        <dbReference type="ARBA" id="ARBA00000085"/>
    </source>
</evidence>
<dbReference type="PRINTS" id="PR00344">
    <property type="entry name" value="BCTRLSENSOR"/>
</dbReference>
<dbReference type="InterPro" id="IPR005467">
    <property type="entry name" value="His_kinase_dom"/>
</dbReference>
<keyword evidence="5 11" id="KW-0418">Kinase</keyword>
<keyword evidence="9" id="KW-0732">Signal</keyword>
<dbReference type="SMART" id="SM00388">
    <property type="entry name" value="HisKA"/>
    <property type="match status" value="1"/>
</dbReference>
<dbReference type="SUPFAM" id="SSF81901">
    <property type="entry name" value="HCP-like"/>
    <property type="match status" value="1"/>
</dbReference>
<evidence type="ECO:0000256" key="6">
    <source>
        <dbReference type="ARBA" id="ARBA00023012"/>
    </source>
</evidence>
<evidence type="ECO:0000256" key="8">
    <source>
        <dbReference type="SAM" id="Phobius"/>
    </source>
</evidence>
<keyword evidence="8" id="KW-1133">Transmembrane helix</keyword>